<dbReference type="EMBL" id="AXCJ01000001">
    <property type="protein sequence ID" value="ETO91696.1"/>
    <property type="molecule type" value="Genomic_DNA"/>
</dbReference>
<dbReference type="PANTHER" id="PTHR30469:SF29">
    <property type="entry name" value="BLR2860 PROTEIN"/>
    <property type="match status" value="1"/>
</dbReference>
<keyword evidence="4" id="KW-1185">Reference proteome</keyword>
<protein>
    <submittedName>
        <fullName evidence="3">Efflux transporter, RND family, MFP subunit</fullName>
    </submittedName>
</protein>
<feature type="transmembrane region" description="Helical" evidence="2">
    <location>
        <begin position="5"/>
        <end position="23"/>
    </location>
</feature>
<comment type="caution">
    <text evidence="3">The sequence shown here is derived from an EMBL/GenBank/DDBJ whole genome shotgun (WGS) entry which is preliminary data.</text>
</comment>
<evidence type="ECO:0000256" key="1">
    <source>
        <dbReference type="ARBA" id="ARBA00009477"/>
    </source>
</evidence>
<dbReference type="SUPFAM" id="SSF111369">
    <property type="entry name" value="HlyD-like secretion proteins"/>
    <property type="match status" value="1"/>
</dbReference>
<dbReference type="GO" id="GO:0015562">
    <property type="term" value="F:efflux transmembrane transporter activity"/>
    <property type="evidence" value="ECO:0007669"/>
    <property type="project" value="TreeGrafter"/>
</dbReference>
<dbReference type="GO" id="GO:1990281">
    <property type="term" value="C:efflux pump complex"/>
    <property type="evidence" value="ECO:0007669"/>
    <property type="project" value="TreeGrafter"/>
</dbReference>
<dbReference type="PANTHER" id="PTHR30469">
    <property type="entry name" value="MULTIDRUG RESISTANCE PROTEIN MDTA"/>
    <property type="match status" value="1"/>
</dbReference>
<evidence type="ECO:0000313" key="4">
    <source>
        <dbReference type="Proteomes" id="UP000018951"/>
    </source>
</evidence>
<gene>
    <name evidence="3" type="ORF">P857_867</name>
</gene>
<organism evidence="3 4">
    <name type="scientific">Candidatus Xenolissoclinum pacificiensis L6</name>
    <dbReference type="NCBI Taxonomy" id="1401685"/>
    <lineage>
        <taxon>Bacteria</taxon>
        <taxon>Pseudomonadati</taxon>
        <taxon>Pseudomonadota</taxon>
        <taxon>Alphaproteobacteria</taxon>
        <taxon>Rickettsiales</taxon>
        <taxon>Anaplasmataceae</taxon>
        <taxon>Candidatus Xenolissoclinum</taxon>
    </lineage>
</organism>
<evidence type="ECO:0000313" key="3">
    <source>
        <dbReference type="EMBL" id="ETO91696.1"/>
    </source>
</evidence>
<name>W2UZX7_9RICK</name>
<accession>W2UZX7</accession>
<keyword evidence="2" id="KW-1133">Transmembrane helix</keyword>
<dbReference type="STRING" id="1401685.P857_867"/>
<sequence>MKKYLNKYIILSIVTCIIIWFVFQRPPSIKETNDNQSSSYNFVISNILRQEKDIYLSFYGQVSSERNATIVSECTGYIKNILANDGDLVCADQPLIEIDTRNKKNIVSTADANLQLKQEEYYAEEELYNDGYSSYIDFLKAQSALKQAEENTVSAYRQLSDCTVKSPFDGKIDNFIVTEGNPVYEYNTELIRMFDHKKYIAEIYINEPSKTVVKIGQQVIIESSNCSKKYEGTVFFISNYNANNNSSYLVKIRFNNPDEVELPIFSSVRVFINTQKSLSFHVPSPALSLDMEGNIGIKIIENRQVKFVPVTLIEENRDGAWVYNEELSAQEQVNVITIGNVYAKDGYEIPDAIFDKMDI</sequence>
<reference evidence="3 4" key="1">
    <citation type="journal article" date="2013" name="PLoS ONE">
        <title>Bacterial endosymbiosis in a chordate host: long-term co-evolution and conservation of secondary metabolism.</title>
        <authorList>
            <person name="Kwan J.C."/>
            <person name="Schmidt E.W."/>
        </authorList>
    </citation>
    <scope>NUCLEOTIDE SEQUENCE [LARGE SCALE GENOMIC DNA]</scope>
    <source>
        <strain evidence="4">L6</strain>
    </source>
</reference>
<dbReference type="InterPro" id="IPR006143">
    <property type="entry name" value="RND_pump_MFP"/>
</dbReference>
<evidence type="ECO:0000256" key="2">
    <source>
        <dbReference type="SAM" id="Phobius"/>
    </source>
</evidence>
<dbReference type="Gene3D" id="2.40.30.170">
    <property type="match status" value="1"/>
</dbReference>
<keyword evidence="2" id="KW-0812">Transmembrane</keyword>
<dbReference type="Gene3D" id="1.10.287.470">
    <property type="entry name" value="Helix hairpin bin"/>
    <property type="match status" value="1"/>
</dbReference>
<comment type="similarity">
    <text evidence="1">Belongs to the membrane fusion protein (MFP) (TC 8.A.1) family.</text>
</comment>
<dbReference type="Proteomes" id="UP000018951">
    <property type="component" value="Unassembled WGS sequence"/>
</dbReference>
<dbReference type="AlphaFoldDB" id="W2UZX7"/>
<keyword evidence="2" id="KW-0472">Membrane</keyword>
<dbReference type="NCBIfam" id="TIGR01730">
    <property type="entry name" value="RND_mfp"/>
    <property type="match status" value="1"/>
</dbReference>
<dbReference type="Gene3D" id="2.40.50.100">
    <property type="match status" value="1"/>
</dbReference>
<proteinExistence type="inferred from homology"/>